<feature type="signal peptide" evidence="1">
    <location>
        <begin position="1"/>
        <end position="24"/>
    </location>
</feature>
<dbReference type="EMBL" id="JAUEPR010000024">
    <property type="protein sequence ID" value="KAK0475080.1"/>
    <property type="molecule type" value="Genomic_DNA"/>
</dbReference>
<feature type="non-terminal residue" evidence="2">
    <location>
        <position position="158"/>
    </location>
</feature>
<name>A0AA39UDV8_9AGAR</name>
<feature type="chain" id="PRO_5041278900" evidence="1">
    <location>
        <begin position="25"/>
        <end position="158"/>
    </location>
</feature>
<accession>A0AA39UDV8</accession>
<dbReference type="Proteomes" id="UP001175227">
    <property type="component" value="Unassembled WGS sequence"/>
</dbReference>
<organism evidence="2 3">
    <name type="scientific">Armillaria novae-zelandiae</name>
    <dbReference type="NCBI Taxonomy" id="153914"/>
    <lineage>
        <taxon>Eukaryota</taxon>
        <taxon>Fungi</taxon>
        <taxon>Dikarya</taxon>
        <taxon>Basidiomycota</taxon>
        <taxon>Agaricomycotina</taxon>
        <taxon>Agaricomycetes</taxon>
        <taxon>Agaricomycetidae</taxon>
        <taxon>Agaricales</taxon>
        <taxon>Marasmiineae</taxon>
        <taxon>Physalacriaceae</taxon>
        <taxon>Armillaria</taxon>
    </lineage>
</organism>
<proteinExistence type="predicted"/>
<gene>
    <name evidence="2" type="ORF">IW261DRAFT_1495358</name>
</gene>
<evidence type="ECO:0000313" key="3">
    <source>
        <dbReference type="Proteomes" id="UP001175227"/>
    </source>
</evidence>
<evidence type="ECO:0000256" key="1">
    <source>
        <dbReference type="SAM" id="SignalP"/>
    </source>
</evidence>
<keyword evidence="3" id="KW-1185">Reference proteome</keyword>
<reference evidence="2" key="1">
    <citation type="submission" date="2023-06" db="EMBL/GenBank/DDBJ databases">
        <authorList>
            <consortium name="Lawrence Berkeley National Laboratory"/>
            <person name="Ahrendt S."/>
            <person name="Sahu N."/>
            <person name="Indic B."/>
            <person name="Wong-Bajracharya J."/>
            <person name="Merenyi Z."/>
            <person name="Ke H.-M."/>
            <person name="Monk M."/>
            <person name="Kocsube S."/>
            <person name="Drula E."/>
            <person name="Lipzen A."/>
            <person name="Balint B."/>
            <person name="Henrissat B."/>
            <person name="Andreopoulos B."/>
            <person name="Martin F.M."/>
            <person name="Harder C.B."/>
            <person name="Rigling D."/>
            <person name="Ford K.L."/>
            <person name="Foster G.D."/>
            <person name="Pangilinan J."/>
            <person name="Papanicolaou A."/>
            <person name="Barry K."/>
            <person name="LaButti K."/>
            <person name="Viragh M."/>
            <person name="Koriabine M."/>
            <person name="Yan M."/>
            <person name="Riley R."/>
            <person name="Champramary S."/>
            <person name="Plett K.L."/>
            <person name="Tsai I.J."/>
            <person name="Slot J."/>
            <person name="Sipos G."/>
            <person name="Plett J."/>
            <person name="Nagy L.G."/>
            <person name="Grigoriev I.V."/>
        </authorList>
    </citation>
    <scope>NUCLEOTIDE SEQUENCE</scope>
    <source>
        <strain evidence="2">ICMP 16352</strain>
    </source>
</reference>
<comment type="caution">
    <text evidence="2">The sequence shown here is derived from an EMBL/GenBank/DDBJ whole genome shotgun (WGS) entry which is preliminary data.</text>
</comment>
<evidence type="ECO:0000313" key="2">
    <source>
        <dbReference type="EMBL" id="KAK0475080.1"/>
    </source>
</evidence>
<sequence length="158" mass="17604">MHSCKVALPLPLLLLCFCATLVSASHSYFVINEPQSSAQWSNDAVNVVTWEKGVLDDITHFDMELMRLSQDGVTYIAYNGTSWFCTVFFVLTNHTTQIQSRRYLALPSRLTSIYKTYRPETTISFSSSTRLLGVMHCLSSRFAIVNATDTTSSASASV</sequence>
<protein>
    <submittedName>
        <fullName evidence="2">Uncharacterized protein</fullName>
    </submittedName>
</protein>
<keyword evidence="1" id="KW-0732">Signal</keyword>
<dbReference type="AlphaFoldDB" id="A0AA39UDV8"/>